<keyword evidence="1" id="KW-0732">Signal</keyword>
<reference evidence="2 3" key="1">
    <citation type="submission" date="2018-08" db="EMBL/GenBank/DDBJ databases">
        <title>Complete genome sequence of type strain Thalassospira indica MCCC 1A01103T, isolated from isolated from deep seawater of the Indian Ocean.</title>
        <authorList>
            <person name="Liu Y."/>
        </authorList>
    </citation>
    <scope>NUCLEOTIDE SEQUENCE [LARGE SCALE GENOMIC DNA]</scope>
    <source>
        <strain evidence="2 3">PB8BT</strain>
    </source>
</reference>
<evidence type="ECO:0000313" key="2">
    <source>
        <dbReference type="EMBL" id="AXO13788.1"/>
    </source>
</evidence>
<accession>A0ABM6XWE8</accession>
<dbReference type="EMBL" id="CP031555">
    <property type="protein sequence ID" value="AXO13788.1"/>
    <property type="molecule type" value="Genomic_DNA"/>
</dbReference>
<protein>
    <submittedName>
        <fullName evidence="2">Uncharacterized protein</fullName>
    </submittedName>
</protein>
<dbReference type="RefSeq" id="WP_064787296.1">
    <property type="nucleotide sequence ID" value="NZ_CP031555.1"/>
</dbReference>
<gene>
    <name evidence="2" type="ORF">DY252_05785</name>
</gene>
<dbReference type="Proteomes" id="UP000256971">
    <property type="component" value="Chromosome"/>
</dbReference>
<evidence type="ECO:0000256" key="1">
    <source>
        <dbReference type="SAM" id="SignalP"/>
    </source>
</evidence>
<evidence type="ECO:0000313" key="3">
    <source>
        <dbReference type="Proteomes" id="UP000256971"/>
    </source>
</evidence>
<feature type="chain" id="PRO_5046806126" evidence="1">
    <location>
        <begin position="29"/>
        <end position="134"/>
    </location>
</feature>
<feature type="signal peptide" evidence="1">
    <location>
        <begin position="1"/>
        <end position="28"/>
    </location>
</feature>
<sequence length="134" mass="14437">MKNLIIKAACAALLALLGSGIMVSPALAAECAPGTAAHEYEDWKWIENNAARTADSYAAEHQPMATYIRATTEVVFLEGREGYFVYLENTSSTGAISTAILQPNFDFCDDPGKLNDSDPNLLTVVQGTYNGQPF</sequence>
<proteinExistence type="predicted"/>
<organism evidence="2 3">
    <name type="scientific">Thalassospira indica</name>
    <dbReference type="NCBI Taxonomy" id="1891279"/>
    <lineage>
        <taxon>Bacteria</taxon>
        <taxon>Pseudomonadati</taxon>
        <taxon>Pseudomonadota</taxon>
        <taxon>Alphaproteobacteria</taxon>
        <taxon>Rhodospirillales</taxon>
        <taxon>Thalassospiraceae</taxon>
        <taxon>Thalassospira</taxon>
    </lineage>
</organism>
<keyword evidence="3" id="KW-1185">Reference proteome</keyword>
<name>A0ABM6XWE8_9PROT</name>